<dbReference type="SUPFAM" id="SSF46785">
    <property type="entry name" value="Winged helix' DNA-binding domain"/>
    <property type="match status" value="1"/>
</dbReference>
<dbReference type="AlphaFoldDB" id="A0A0S4QQK3"/>
<evidence type="ECO:0000256" key="1">
    <source>
        <dbReference type="ARBA" id="ARBA00023015"/>
    </source>
</evidence>
<dbReference type="Pfam" id="PF01638">
    <property type="entry name" value="HxlR"/>
    <property type="match status" value="1"/>
</dbReference>
<dbReference type="GO" id="GO:0003677">
    <property type="term" value="F:DNA binding"/>
    <property type="evidence" value="ECO:0007669"/>
    <property type="project" value="UniProtKB-KW"/>
</dbReference>
<dbReference type="InterPro" id="IPR036390">
    <property type="entry name" value="WH_DNA-bd_sf"/>
</dbReference>
<name>A0A0S4QQK3_9ACTN</name>
<dbReference type="InterPro" id="IPR036388">
    <property type="entry name" value="WH-like_DNA-bd_sf"/>
</dbReference>
<evidence type="ECO:0000313" key="5">
    <source>
        <dbReference type="EMBL" id="CUU57358.1"/>
    </source>
</evidence>
<evidence type="ECO:0000256" key="3">
    <source>
        <dbReference type="ARBA" id="ARBA00023163"/>
    </source>
</evidence>
<evidence type="ECO:0000256" key="2">
    <source>
        <dbReference type="ARBA" id="ARBA00023125"/>
    </source>
</evidence>
<dbReference type="Gene3D" id="1.10.10.10">
    <property type="entry name" value="Winged helix-like DNA-binding domain superfamily/Winged helix DNA-binding domain"/>
    <property type="match status" value="1"/>
</dbReference>
<keyword evidence="3" id="KW-0804">Transcription</keyword>
<evidence type="ECO:0000259" key="4">
    <source>
        <dbReference type="PROSITE" id="PS51118"/>
    </source>
</evidence>
<keyword evidence="1" id="KW-0805">Transcription regulation</keyword>
<gene>
    <name evidence="5" type="ORF">Ga0074812_11218</name>
</gene>
<keyword evidence="2 5" id="KW-0238">DNA-binding</keyword>
<evidence type="ECO:0000313" key="6">
    <source>
        <dbReference type="Proteomes" id="UP000198802"/>
    </source>
</evidence>
<dbReference type="PROSITE" id="PS51118">
    <property type="entry name" value="HTH_HXLR"/>
    <property type="match status" value="1"/>
</dbReference>
<dbReference type="PANTHER" id="PTHR33204:SF39">
    <property type="entry name" value="TRANSCRIPTIONAL REGULATORY PROTEIN"/>
    <property type="match status" value="1"/>
</dbReference>
<proteinExistence type="predicted"/>
<sequence length="133" mass="14952">MTTGAADETDHQRIAAVLAARGEDACHVREVLDRIGDKWSIAVVHKLADSPRRFSELRRDIPGISQRMLTAALRGLERDGFVDRTVHAAVPPRVDYALTPLGRDLLDSTWPLMNWVLGHTDDIRAARREYDAR</sequence>
<dbReference type="PANTHER" id="PTHR33204">
    <property type="entry name" value="TRANSCRIPTIONAL REGULATOR, MARR FAMILY"/>
    <property type="match status" value="1"/>
</dbReference>
<protein>
    <submittedName>
        <fullName evidence="5">DNA-binding transcriptional regulator, HxlR family</fullName>
    </submittedName>
</protein>
<keyword evidence="6" id="KW-1185">Reference proteome</keyword>
<feature type="domain" description="HTH hxlR-type" evidence="4">
    <location>
        <begin position="26"/>
        <end position="124"/>
    </location>
</feature>
<reference evidence="6" key="1">
    <citation type="submission" date="2015-11" db="EMBL/GenBank/DDBJ databases">
        <authorList>
            <person name="Varghese N."/>
        </authorList>
    </citation>
    <scope>NUCLEOTIDE SEQUENCE [LARGE SCALE GENOMIC DNA]</scope>
    <source>
        <strain evidence="6">DSM 45899</strain>
    </source>
</reference>
<dbReference type="InterPro" id="IPR002577">
    <property type="entry name" value="HTH_HxlR"/>
</dbReference>
<dbReference type="EMBL" id="FAOZ01000012">
    <property type="protein sequence ID" value="CUU57358.1"/>
    <property type="molecule type" value="Genomic_DNA"/>
</dbReference>
<organism evidence="5 6">
    <name type="scientific">Parafrankia irregularis</name>
    <dbReference type="NCBI Taxonomy" id="795642"/>
    <lineage>
        <taxon>Bacteria</taxon>
        <taxon>Bacillati</taxon>
        <taxon>Actinomycetota</taxon>
        <taxon>Actinomycetes</taxon>
        <taxon>Frankiales</taxon>
        <taxon>Frankiaceae</taxon>
        <taxon>Parafrankia</taxon>
    </lineage>
</organism>
<dbReference type="RefSeq" id="WP_091278697.1">
    <property type="nucleotide sequence ID" value="NZ_FAOZ01000012.1"/>
</dbReference>
<accession>A0A0S4QQK3</accession>
<dbReference type="Proteomes" id="UP000198802">
    <property type="component" value="Unassembled WGS sequence"/>
</dbReference>